<evidence type="ECO:0000256" key="1">
    <source>
        <dbReference type="ARBA" id="ARBA00022801"/>
    </source>
</evidence>
<organism evidence="3 4">
    <name type="scientific">Vibrio ulleungensis</name>
    <dbReference type="NCBI Taxonomy" id="2807619"/>
    <lineage>
        <taxon>Bacteria</taxon>
        <taxon>Pseudomonadati</taxon>
        <taxon>Pseudomonadota</taxon>
        <taxon>Gammaproteobacteria</taxon>
        <taxon>Vibrionales</taxon>
        <taxon>Vibrionaceae</taxon>
        <taxon>Vibrio</taxon>
    </lineage>
</organism>
<dbReference type="InterPro" id="IPR054593">
    <property type="entry name" value="Beta-mannosidase-like_N2"/>
</dbReference>
<protein>
    <recommendedName>
        <fullName evidence="2">Beta-mannosidase-like galactose-binding domain-containing protein</fullName>
    </recommendedName>
</protein>
<gene>
    <name evidence="3" type="ORF">JQC93_16430</name>
</gene>
<dbReference type="EMBL" id="JAFEUM010000007">
    <property type="protein sequence ID" value="MBM7037982.1"/>
    <property type="molecule type" value="Genomic_DNA"/>
</dbReference>
<sequence>MQLLLNGLWQLSPLTDLSIPQDDLTFPGPLSAVLPNTLSEPEIAQQEWHLMHDIEVTEEMLNHNVIELVVGGVDYHAEVRLNGVAMFDCDGRSMNYRKDVRSQLTLGRNRIEMLFLEEDDDEWFDDQEIIPRLTPGDERMGVWRMPYLQFSQYVRLETLRIEQIWHPVGGCEVKVDLMFAILAIGLVSAKVKFNGMTLTLPLDLRQDHATALFQIDAPVTQGDGANYSLAIEIDGYQVEAWVPLSPEAPIQTVALSQL</sequence>
<evidence type="ECO:0000259" key="2">
    <source>
        <dbReference type="Pfam" id="PF22666"/>
    </source>
</evidence>
<dbReference type="RefSeq" id="WP_205159470.1">
    <property type="nucleotide sequence ID" value="NZ_JAFEUM010000007.1"/>
</dbReference>
<dbReference type="SUPFAM" id="SSF49785">
    <property type="entry name" value="Galactose-binding domain-like"/>
    <property type="match status" value="1"/>
</dbReference>
<feature type="domain" description="Beta-mannosidase-like galactose-binding" evidence="2">
    <location>
        <begin position="41"/>
        <end position="117"/>
    </location>
</feature>
<dbReference type="Pfam" id="PF22666">
    <property type="entry name" value="Glyco_hydro_2_N2"/>
    <property type="match status" value="1"/>
</dbReference>
<reference evidence="3 4" key="1">
    <citation type="submission" date="2021-02" db="EMBL/GenBank/DDBJ databases">
        <authorList>
            <person name="Park J.-S."/>
        </authorList>
    </citation>
    <scope>NUCLEOTIDE SEQUENCE [LARGE SCALE GENOMIC DNA]</scope>
    <source>
        <strain evidence="3 4">188UL20-2</strain>
    </source>
</reference>
<proteinExistence type="predicted"/>
<dbReference type="InterPro" id="IPR008979">
    <property type="entry name" value="Galactose-bd-like_sf"/>
</dbReference>
<evidence type="ECO:0000313" key="4">
    <source>
        <dbReference type="Proteomes" id="UP000809621"/>
    </source>
</evidence>
<comment type="caution">
    <text evidence="3">The sequence shown here is derived from an EMBL/GenBank/DDBJ whole genome shotgun (WGS) entry which is preliminary data.</text>
</comment>
<keyword evidence="4" id="KW-1185">Reference proteome</keyword>
<dbReference type="Proteomes" id="UP000809621">
    <property type="component" value="Unassembled WGS sequence"/>
</dbReference>
<dbReference type="Gene3D" id="2.60.120.260">
    <property type="entry name" value="Galactose-binding domain-like"/>
    <property type="match status" value="1"/>
</dbReference>
<accession>A0ABS2HPF8</accession>
<name>A0ABS2HPF8_9VIBR</name>
<keyword evidence="1" id="KW-0378">Hydrolase</keyword>
<evidence type="ECO:0000313" key="3">
    <source>
        <dbReference type="EMBL" id="MBM7037982.1"/>
    </source>
</evidence>